<protein>
    <recommendedName>
        <fullName evidence="2">7(1) septoil knot domain-containing protein</fullName>
    </recommendedName>
</protein>
<organism evidence="3 4">
    <name type="scientific">Aureibacter tunicatorum</name>
    <dbReference type="NCBI Taxonomy" id="866807"/>
    <lineage>
        <taxon>Bacteria</taxon>
        <taxon>Pseudomonadati</taxon>
        <taxon>Bacteroidota</taxon>
        <taxon>Cytophagia</taxon>
        <taxon>Cytophagales</taxon>
        <taxon>Persicobacteraceae</taxon>
        <taxon>Aureibacter</taxon>
    </lineage>
</organism>
<dbReference type="AlphaFoldDB" id="A0AAE3XKD6"/>
<dbReference type="Pfam" id="PF19647">
    <property type="entry name" value="Septknot"/>
    <property type="match status" value="1"/>
</dbReference>
<keyword evidence="4" id="KW-1185">Reference proteome</keyword>
<feature type="domain" description="7(1) septoil knot" evidence="2">
    <location>
        <begin position="33"/>
        <end position="113"/>
    </location>
</feature>
<reference evidence="3" key="1">
    <citation type="submission" date="2023-07" db="EMBL/GenBank/DDBJ databases">
        <title>Genomic Encyclopedia of Type Strains, Phase IV (KMG-IV): sequencing the most valuable type-strain genomes for metagenomic binning, comparative biology and taxonomic classification.</title>
        <authorList>
            <person name="Goeker M."/>
        </authorList>
    </citation>
    <scope>NUCLEOTIDE SEQUENCE</scope>
    <source>
        <strain evidence="3">DSM 26174</strain>
    </source>
</reference>
<gene>
    <name evidence="3" type="ORF">HNQ88_000590</name>
</gene>
<feature type="signal peptide" evidence="1">
    <location>
        <begin position="1"/>
        <end position="21"/>
    </location>
</feature>
<dbReference type="EMBL" id="JAVDQD010000001">
    <property type="protein sequence ID" value="MDR6237614.1"/>
    <property type="molecule type" value="Genomic_DNA"/>
</dbReference>
<name>A0AAE3XKD6_9BACT</name>
<dbReference type="RefSeq" id="WP_309937081.1">
    <property type="nucleotide sequence ID" value="NZ_AP025305.1"/>
</dbReference>
<evidence type="ECO:0000313" key="4">
    <source>
        <dbReference type="Proteomes" id="UP001185092"/>
    </source>
</evidence>
<sequence>MKKILFSLFIILLSFATGSFAQSRLDACNVFGRIFIAVQPSYAQFLIYEEETEGLADLIVYEEDNKLYADEQGKWFFVDVRAFAEYTVYFVEDRDKAHFTVYFTDEPGYAGCNN</sequence>
<feature type="chain" id="PRO_5041907427" description="7(1) septoil knot domain-containing protein" evidence="1">
    <location>
        <begin position="22"/>
        <end position="114"/>
    </location>
</feature>
<dbReference type="InterPro" id="IPR046148">
    <property type="entry name" value="Septknot"/>
</dbReference>
<comment type="caution">
    <text evidence="3">The sequence shown here is derived from an EMBL/GenBank/DDBJ whole genome shotgun (WGS) entry which is preliminary data.</text>
</comment>
<dbReference type="Proteomes" id="UP001185092">
    <property type="component" value="Unassembled WGS sequence"/>
</dbReference>
<evidence type="ECO:0000256" key="1">
    <source>
        <dbReference type="SAM" id="SignalP"/>
    </source>
</evidence>
<proteinExistence type="predicted"/>
<evidence type="ECO:0000259" key="2">
    <source>
        <dbReference type="Pfam" id="PF19647"/>
    </source>
</evidence>
<evidence type="ECO:0000313" key="3">
    <source>
        <dbReference type="EMBL" id="MDR6237614.1"/>
    </source>
</evidence>
<accession>A0AAE3XKD6</accession>
<keyword evidence="1" id="KW-0732">Signal</keyword>